<name>A0A917APH1_9MICC</name>
<dbReference type="GO" id="GO:0016020">
    <property type="term" value="C:membrane"/>
    <property type="evidence" value="ECO:0007669"/>
    <property type="project" value="TreeGrafter"/>
</dbReference>
<dbReference type="InterPro" id="IPR057326">
    <property type="entry name" value="KR_dom"/>
</dbReference>
<reference evidence="5" key="1">
    <citation type="journal article" date="2014" name="Int. J. Syst. Evol. Microbiol.">
        <title>Complete genome sequence of Corynebacterium casei LMG S-19264T (=DSM 44701T), isolated from a smear-ripened cheese.</title>
        <authorList>
            <consortium name="US DOE Joint Genome Institute (JGI-PGF)"/>
            <person name="Walter F."/>
            <person name="Albersmeier A."/>
            <person name="Kalinowski J."/>
            <person name="Ruckert C."/>
        </authorList>
    </citation>
    <scope>NUCLEOTIDE SEQUENCE</scope>
    <source>
        <strain evidence="5">CGMCC 1.15388</strain>
    </source>
</reference>
<evidence type="ECO:0000313" key="6">
    <source>
        <dbReference type="Proteomes" id="UP000633136"/>
    </source>
</evidence>
<dbReference type="EMBL" id="BMIS01000003">
    <property type="protein sequence ID" value="GGE64147.1"/>
    <property type="molecule type" value="Genomic_DNA"/>
</dbReference>
<dbReference type="InterPro" id="IPR020904">
    <property type="entry name" value="Sc_DH/Rdtase_CS"/>
</dbReference>
<dbReference type="PRINTS" id="PR00081">
    <property type="entry name" value="GDHRDH"/>
</dbReference>
<dbReference type="SUPFAM" id="SSF51735">
    <property type="entry name" value="NAD(P)-binding Rossmann-fold domains"/>
    <property type="match status" value="1"/>
</dbReference>
<evidence type="ECO:0000256" key="1">
    <source>
        <dbReference type="ARBA" id="ARBA00006484"/>
    </source>
</evidence>
<keyword evidence="6" id="KW-1185">Reference proteome</keyword>
<accession>A0A917APH1</accession>
<dbReference type="PROSITE" id="PS00061">
    <property type="entry name" value="ADH_SHORT"/>
    <property type="match status" value="1"/>
</dbReference>
<dbReference type="Pfam" id="PF00106">
    <property type="entry name" value="adh_short"/>
    <property type="match status" value="1"/>
</dbReference>
<reference evidence="5" key="2">
    <citation type="submission" date="2020-09" db="EMBL/GenBank/DDBJ databases">
        <authorList>
            <person name="Sun Q."/>
            <person name="Zhou Y."/>
        </authorList>
    </citation>
    <scope>NUCLEOTIDE SEQUENCE</scope>
    <source>
        <strain evidence="5">CGMCC 1.15388</strain>
    </source>
</reference>
<sequence length="235" mass="24592">MTTTKTALVTGGSRGIGRAVALDLAEDHHLLIGGTDAARVDSVIAEVQAAGGTAQPFLADLADAEALAVAWKQAGVETLDVVVHSAGLAWMRPVAEAPLAEWRKMFELNVFAVAELTRLSLPALRAARGQVITINSGSGYSSRAGGALYSGSKFALRAFTDALRAEERGTVRVTSIHPGRVDTDMQVAMQESMGNTDYDGARYIAPASVAATVRVAVDMPEASMVEELAIRPVSA</sequence>
<dbReference type="PRINTS" id="PR00080">
    <property type="entry name" value="SDRFAMILY"/>
</dbReference>
<dbReference type="RefSeq" id="WP_188683147.1">
    <property type="nucleotide sequence ID" value="NZ_BMIS01000003.1"/>
</dbReference>
<dbReference type="Proteomes" id="UP000633136">
    <property type="component" value="Unassembled WGS sequence"/>
</dbReference>
<dbReference type="NCBIfam" id="NF006073">
    <property type="entry name" value="PRK08219.1"/>
    <property type="match status" value="1"/>
</dbReference>
<evidence type="ECO:0000256" key="2">
    <source>
        <dbReference type="ARBA" id="ARBA00023002"/>
    </source>
</evidence>
<feature type="domain" description="Ketoreductase" evidence="4">
    <location>
        <begin position="5"/>
        <end position="184"/>
    </location>
</feature>
<dbReference type="SMART" id="SM00822">
    <property type="entry name" value="PKS_KR"/>
    <property type="match status" value="1"/>
</dbReference>
<dbReference type="Gene3D" id="3.40.50.720">
    <property type="entry name" value="NAD(P)-binding Rossmann-like Domain"/>
    <property type="match status" value="1"/>
</dbReference>
<comment type="caution">
    <text evidence="5">The sequence shown here is derived from an EMBL/GenBank/DDBJ whole genome shotgun (WGS) entry which is preliminary data.</text>
</comment>
<organism evidence="5 6">
    <name type="scientific">Nesterenkonia cremea</name>
    <dbReference type="NCBI Taxonomy" id="1882340"/>
    <lineage>
        <taxon>Bacteria</taxon>
        <taxon>Bacillati</taxon>
        <taxon>Actinomycetota</taxon>
        <taxon>Actinomycetes</taxon>
        <taxon>Micrococcales</taxon>
        <taxon>Micrococcaceae</taxon>
        <taxon>Nesterenkonia</taxon>
    </lineage>
</organism>
<evidence type="ECO:0000259" key="4">
    <source>
        <dbReference type="SMART" id="SM00822"/>
    </source>
</evidence>
<dbReference type="PANTHER" id="PTHR44196:SF1">
    <property type="entry name" value="DEHYDROGENASE_REDUCTASE SDR FAMILY MEMBER 7B"/>
    <property type="match status" value="1"/>
</dbReference>
<dbReference type="InterPro" id="IPR002347">
    <property type="entry name" value="SDR_fam"/>
</dbReference>
<dbReference type="AlphaFoldDB" id="A0A917APH1"/>
<proteinExistence type="inferred from homology"/>
<dbReference type="GO" id="GO:0016491">
    <property type="term" value="F:oxidoreductase activity"/>
    <property type="evidence" value="ECO:0007669"/>
    <property type="project" value="UniProtKB-KW"/>
</dbReference>
<protein>
    <submittedName>
        <fullName evidence="5">Short chain dehydrogenase</fullName>
    </submittedName>
</protein>
<evidence type="ECO:0000313" key="5">
    <source>
        <dbReference type="EMBL" id="GGE64147.1"/>
    </source>
</evidence>
<dbReference type="InterPro" id="IPR036291">
    <property type="entry name" value="NAD(P)-bd_dom_sf"/>
</dbReference>
<comment type="similarity">
    <text evidence="1 3">Belongs to the short-chain dehydrogenases/reductases (SDR) family.</text>
</comment>
<evidence type="ECO:0000256" key="3">
    <source>
        <dbReference type="RuleBase" id="RU000363"/>
    </source>
</evidence>
<dbReference type="PANTHER" id="PTHR44196">
    <property type="entry name" value="DEHYDROGENASE/REDUCTASE SDR FAMILY MEMBER 7B"/>
    <property type="match status" value="1"/>
</dbReference>
<gene>
    <name evidence="5" type="ORF">GCM10011401_09090</name>
</gene>
<keyword evidence="2" id="KW-0560">Oxidoreductase</keyword>